<sequence>EVLEELTLPDLSFPLTAEWVETEGEHDVKPTAGPSIRAERDVEPVAGPSCVSTPLELNPPSPFERDSIRTPARRLSTDPPMTKRRRTDVQELDDTVKIFKIIQEDKNSSYKEIATSISNLSSSLASNQQVQA</sequence>
<comment type="caution">
    <text evidence="2">The sequence shown here is derived from an EMBL/GenBank/DDBJ whole genome shotgun (WGS) entry which is preliminary data.</text>
</comment>
<dbReference type="Proteomes" id="UP001153148">
    <property type="component" value="Unassembled WGS sequence"/>
</dbReference>
<evidence type="ECO:0000313" key="2">
    <source>
        <dbReference type="EMBL" id="CAG2068996.1"/>
    </source>
</evidence>
<gene>
    <name evidence="2" type="ORF">TPAB3V08_LOCUS15939</name>
</gene>
<dbReference type="EMBL" id="CAJPIN010111293">
    <property type="protein sequence ID" value="CAG2068996.1"/>
    <property type="molecule type" value="Genomic_DNA"/>
</dbReference>
<feature type="non-terminal residue" evidence="2">
    <location>
        <position position="1"/>
    </location>
</feature>
<evidence type="ECO:0000256" key="1">
    <source>
        <dbReference type="SAM" id="MobiDB-lite"/>
    </source>
</evidence>
<feature type="non-terminal residue" evidence="2">
    <location>
        <position position="132"/>
    </location>
</feature>
<protein>
    <submittedName>
        <fullName evidence="2">Uncharacterized protein</fullName>
    </submittedName>
</protein>
<evidence type="ECO:0000313" key="3">
    <source>
        <dbReference type="Proteomes" id="UP001153148"/>
    </source>
</evidence>
<reference evidence="2" key="1">
    <citation type="submission" date="2021-03" db="EMBL/GenBank/DDBJ databases">
        <authorList>
            <person name="Tran Van P."/>
        </authorList>
    </citation>
    <scope>NUCLEOTIDE SEQUENCE</scope>
</reference>
<organism evidence="2 3">
    <name type="scientific">Timema podura</name>
    <name type="common">Walking stick</name>
    <dbReference type="NCBI Taxonomy" id="61482"/>
    <lineage>
        <taxon>Eukaryota</taxon>
        <taxon>Metazoa</taxon>
        <taxon>Ecdysozoa</taxon>
        <taxon>Arthropoda</taxon>
        <taxon>Hexapoda</taxon>
        <taxon>Insecta</taxon>
        <taxon>Pterygota</taxon>
        <taxon>Neoptera</taxon>
        <taxon>Polyneoptera</taxon>
        <taxon>Phasmatodea</taxon>
        <taxon>Timematodea</taxon>
        <taxon>Timematoidea</taxon>
        <taxon>Timematidae</taxon>
        <taxon>Timema</taxon>
    </lineage>
</organism>
<proteinExistence type="predicted"/>
<name>A0ABN7PMS5_TIMPD</name>
<keyword evidence="3" id="KW-1185">Reference proteome</keyword>
<feature type="region of interest" description="Disordered" evidence="1">
    <location>
        <begin position="22"/>
        <end position="89"/>
    </location>
</feature>
<accession>A0ABN7PMS5</accession>